<feature type="compositionally biased region" description="Basic residues" evidence="7">
    <location>
        <begin position="526"/>
        <end position="537"/>
    </location>
</feature>
<feature type="compositionally biased region" description="Gly residues" evidence="7">
    <location>
        <begin position="371"/>
        <end position="389"/>
    </location>
</feature>
<evidence type="ECO:0000256" key="3">
    <source>
        <dbReference type="ARBA" id="ARBA00022806"/>
    </source>
</evidence>
<evidence type="ECO:0000259" key="9">
    <source>
        <dbReference type="PROSITE" id="PS51194"/>
    </source>
</evidence>
<dbReference type="PANTHER" id="PTHR47959:SF13">
    <property type="entry name" value="ATP-DEPENDENT RNA HELICASE RHLE"/>
    <property type="match status" value="1"/>
</dbReference>
<evidence type="ECO:0000313" key="10">
    <source>
        <dbReference type="EMBL" id="UOE36367.1"/>
    </source>
</evidence>
<dbReference type="InterPro" id="IPR027417">
    <property type="entry name" value="P-loop_NTPase"/>
</dbReference>
<evidence type="ECO:0000259" key="8">
    <source>
        <dbReference type="PROSITE" id="PS51192"/>
    </source>
</evidence>
<feature type="domain" description="Helicase ATP-binding" evidence="8">
    <location>
        <begin position="14"/>
        <end position="188"/>
    </location>
</feature>
<dbReference type="PROSITE" id="PS51194">
    <property type="entry name" value="HELICASE_CTER"/>
    <property type="match status" value="1"/>
</dbReference>
<protein>
    <submittedName>
        <fullName evidence="10">DEAD/DEAH box helicase</fullName>
    </submittedName>
</protein>
<evidence type="ECO:0000256" key="7">
    <source>
        <dbReference type="SAM" id="MobiDB-lite"/>
    </source>
</evidence>
<keyword evidence="3 6" id="KW-0347">Helicase</keyword>
<keyword evidence="11" id="KW-1185">Reference proteome</keyword>
<dbReference type="InterPro" id="IPR000629">
    <property type="entry name" value="RNA-helicase_DEAD-box_CS"/>
</dbReference>
<evidence type="ECO:0000313" key="11">
    <source>
        <dbReference type="Proteomes" id="UP000831390"/>
    </source>
</evidence>
<evidence type="ECO:0000256" key="6">
    <source>
        <dbReference type="RuleBase" id="RU000492"/>
    </source>
</evidence>
<dbReference type="InterPro" id="IPR014001">
    <property type="entry name" value="Helicase_ATP-bd"/>
</dbReference>
<keyword evidence="1 6" id="KW-0547">Nucleotide-binding</keyword>
<evidence type="ECO:0000256" key="2">
    <source>
        <dbReference type="ARBA" id="ARBA00022801"/>
    </source>
</evidence>
<dbReference type="PANTHER" id="PTHR47959">
    <property type="entry name" value="ATP-DEPENDENT RNA HELICASE RHLE-RELATED"/>
    <property type="match status" value="1"/>
</dbReference>
<dbReference type="InterPro" id="IPR001650">
    <property type="entry name" value="Helicase_C-like"/>
</dbReference>
<dbReference type="SMART" id="SM00490">
    <property type="entry name" value="HELICc"/>
    <property type="match status" value="1"/>
</dbReference>
<gene>
    <name evidence="10" type="ORF">MTP16_21795</name>
</gene>
<reference evidence="10 11" key="1">
    <citation type="submission" date="2022-03" db="EMBL/GenBank/DDBJ databases">
        <title>Hymenobactersp. isolated from the air.</title>
        <authorList>
            <person name="Won M."/>
            <person name="Kwon S.-W."/>
        </authorList>
    </citation>
    <scope>NUCLEOTIDE SEQUENCE [LARGE SCALE GENOMIC DNA]</scope>
    <source>
        <strain evidence="10 11">KACC 22596</strain>
    </source>
</reference>
<dbReference type="InterPro" id="IPR044742">
    <property type="entry name" value="DEAD/DEAH_RhlB"/>
</dbReference>
<dbReference type="CDD" id="cd18787">
    <property type="entry name" value="SF2_C_DEAD"/>
    <property type="match status" value="1"/>
</dbReference>
<dbReference type="EMBL" id="CP094534">
    <property type="protein sequence ID" value="UOE36367.1"/>
    <property type="molecule type" value="Genomic_DNA"/>
</dbReference>
<dbReference type="CDD" id="cd00268">
    <property type="entry name" value="DEADc"/>
    <property type="match status" value="1"/>
</dbReference>
<feature type="compositionally biased region" description="Basic and acidic residues" evidence="7">
    <location>
        <begin position="462"/>
        <end position="525"/>
    </location>
</feature>
<dbReference type="GO" id="GO:0004386">
    <property type="term" value="F:helicase activity"/>
    <property type="evidence" value="ECO:0007669"/>
    <property type="project" value="UniProtKB-KW"/>
</dbReference>
<evidence type="ECO:0000256" key="5">
    <source>
        <dbReference type="ARBA" id="ARBA00038437"/>
    </source>
</evidence>
<dbReference type="Pfam" id="PF00270">
    <property type="entry name" value="DEAD"/>
    <property type="match status" value="1"/>
</dbReference>
<feature type="compositionally biased region" description="Low complexity" evidence="7">
    <location>
        <begin position="440"/>
        <end position="455"/>
    </location>
</feature>
<sequence>MNYQQATPIQEQAIPKIIEGKDLIACAQTGTGKTAAYLLPLLDKISHAKHGHTTTLILVPTRELATQIDEQVMGFGYYVEASSIAIYGGGKSENWEQQKRALTSGADIIIATPGRLIAHLQMGYVKFDQIKYLVLDEADKMMDMGFSDDIFNIVRQLPKERQTLLFSATMPQKIREFSQQILQNPDEIRLAVSKPAAGIDQQFYMAYDRQKIYILEHIIKTQDVQSMVLFTSQKAAVGGIVRAVNKLGIEARGISSDRTQEEREEIMRAFKNKQFPILVATDVLSRGIDIDSLSHVVNYDIPRAAEDYVHRIGRTARAATKGTAITFISDQDQDRVVKIEKLIERDIEKQKITEELGLGEAPEFDPKRFAGLGGKIGGRPARGGSGGGGGRDRGPRAEGDRGPRREGGGRGGRDGGRDGSKPRRDAPDPKDPKHLERLAAAKNALAALDAGHAPAVPYQRPPRPEGEERRDRGPRPERAPRPEGEARPPREPREPRAPRPEGEARPPREPRPEGETREPRAEGERRRSRGGRNRKRGPKPEDSGAPAAE</sequence>
<proteinExistence type="inferred from homology"/>
<dbReference type="Proteomes" id="UP000831390">
    <property type="component" value="Chromosome"/>
</dbReference>
<dbReference type="Gene3D" id="3.40.50.300">
    <property type="entry name" value="P-loop containing nucleotide triphosphate hydrolases"/>
    <property type="match status" value="2"/>
</dbReference>
<dbReference type="InterPro" id="IPR050079">
    <property type="entry name" value="DEAD_box_RNA_helicase"/>
</dbReference>
<keyword evidence="2 6" id="KW-0378">Hydrolase</keyword>
<dbReference type="PROSITE" id="PS51192">
    <property type="entry name" value="HELICASE_ATP_BIND_1"/>
    <property type="match status" value="1"/>
</dbReference>
<feature type="compositionally biased region" description="Basic and acidic residues" evidence="7">
    <location>
        <begin position="390"/>
        <end position="439"/>
    </location>
</feature>
<name>A0ABY4BB09_9BACT</name>
<dbReference type="Pfam" id="PF00271">
    <property type="entry name" value="Helicase_C"/>
    <property type="match status" value="1"/>
</dbReference>
<keyword evidence="4 6" id="KW-0067">ATP-binding</keyword>
<comment type="similarity">
    <text evidence="5 6">Belongs to the DEAD box helicase family.</text>
</comment>
<dbReference type="PROSITE" id="PS00039">
    <property type="entry name" value="DEAD_ATP_HELICASE"/>
    <property type="match status" value="1"/>
</dbReference>
<accession>A0ABY4BB09</accession>
<dbReference type="SUPFAM" id="SSF52540">
    <property type="entry name" value="P-loop containing nucleoside triphosphate hydrolases"/>
    <property type="match status" value="1"/>
</dbReference>
<feature type="region of interest" description="Disordered" evidence="7">
    <location>
        <begin position="358"/>
        <end position="549"/>
    </location>
</feature>
<organism evidence="10 11">
    <name type="scientific">Hymenobacter monticola</name>
    <dbReference type="NCBI Taxonomy" id="1705399"/>
    <lineage>
        <taxon>Bacteria</taxon>
        <taxon>Pseudomonadati</taxon>
        <taxon>Bacteroidota</taxon>
        <taxon>Cytophagia</taxon>
        <taxon>Cytophagales</taxon>
        <taxon>Hymenobacteraceae</taxon>
        <taxon>Hymenobacter</taxon>
    </lineage>
</organism>
<feature type="domain" description="Helicase C-terminal" evidence="9">
    <location>
        <begin position="213"/>
        <end position="359"/>
    </location>
</feature>
<evidence type="ECO:0000256" key="1">
    <source>
        <dbReference type="ARBA" id="ARBA00022741"/>
    </source>
</evidence>
<dbReference type="SMART" id="SM00487">
    <property type="entry name" value="DEXDc"/>
    <property type="match status" value="1"/>
</dbReference>
<evidence type="ECO:0000256" key="4">
    <source>
        <dbReference type="ARBA" id="ARBA00022840"/>
    </source>
</evidence>
<dbReference type="InterPro" id="IPR011545">
    <property type="entry name" value="DEAD/DEAH_box_helicase_dom"/>
</dbReference>